<keyword evidence="1" id="KW-1133">Transmembrane helix</keyword>
<evidence type="ECO:0000256" key="1">
    <source>
        <dbReference type="SAM" id="Phobius"/>
    </source>
</evidence>
<gene>
    <name evidence="2" type="ORF">SAMN05421813_14112</name>
</gene>
<proteinExistence type="predicted"/>
<dbReference type="STRING" id="990371.SAMN05421813_14112"/>
<keyword evidence="1" id="KW-0812">Transmembrane</keyword>
<dbReference type="EMBL" id="FNHH01000041">
    <property type="protein sequence ID" value="SDN09969.1"/>
    <property type="molecule type" value="Genomic_DNA"/>
</dbReference>
<feature type="transmembrane region" description="Helical" evidence="1">
    <location>
        <begin position="117"/>
        <end position="134"/>
    </location>
</feature>
<reference evidence="3" key="1">
    <citation type="submission" date="2016-10" db="EMBL/GenBank/DDBJ databases">
        <authorList>
            <person name="Varghese N."/>
            <person name="Submissions S."/>
        </authorList>
    </citation>
    <scope>NUCLEOTIDE SEQUENCE [LARGE SCALE GENOMIC DNA]</scope>
    <source>
        <strain evidence="3">DSM 24536</strain>
    </source>
</reference>
<name>A0A1G9YL47_9SPHI</name>
<dbReference type="OrthoDB" id="769130at2"/>
<feature type="transmembrane region" description="Helical" evidence="1">
    <location>
        <begin position="92"/>
        <end position="111"/>
    </location>
</feature>
<dbReference type="AlphaFoldDB" id="A0A1G9YL47"/>
<sequence>MNIKNLELDLSSDFNEKLTKELLILQNLINALNKKEIPPSISDKINQEIEKLNSASIYEDHLIKKIKSNRGFILKLLEKELNFVPAHHFRNLWMALGLSAFGIPIGVAIGIASKNLGLLGLGFAPGILIGLAIGNRKDKTAFKKGLQLDFEVK</sequence>
<dbReference type="RefSeq" id="WP_090707058.1">
    <property type="nucleotide sequence ID" value="NZ_FNHH01000041.1"/>
</dbReference>
<organism evidence="2 3">
    <name type="scientific">Daejeonella rubra</name>
    <dbReference type="NCBI Taxonomy" id="990371"/>
    <lineage>
        <taxon>Bacteria</taxon>
        <taxon>Pseudomonadati</taxon>
        <taxon>Bacteroidota</taxon>
        <taxon>Sphingobacteriia</taxon>
        <taxon>Sphingobacteriales</taxon>
        <taxon>Sphingobacteriaceae</taxon>
        <taxon>Daejeonella</taxon>
    </lineage>
</organism>
<accession>A0A1G9YL47</accession>
<evidence type="ECO:0000313" key="2">
    <source>
        <dbReference type="EMBL" id="SDN09969.1"/>
    </source>
</evidence>
<keyword evidence="3" id="KW-1185">Reference proteome</keyword>
<protein>
    <submittedName>
        <fullName evidence="2">Uncharacterized protein</fullName>
    </submittedName>
</protein>
<evidence type="ECO:0000313" key="3">
    <source>
        <dbReference type="Proteomes" id="UP000199226"/>
    </source>
</evidence>
<keyword evidence="1" id="KW-0472">Membrane</keyword>
<dbReference type="Proteomes" id="UP000199226">
    <property type="component" value="Unassembled WGS sequence"/>
</dbReference>